<dbReference type="EMBL" id="JABBZE010000019">
    <property type="protein sequence ID" value="NMU89045.1"/>
    <property type="molecule type" value="Genomic_DNA"/>
</dbReference>
<evidence type="ECO:0000256" key="1">
    <source>
        <dbReference type="SAM" id="Phobius"/>
    </source>
</evidence>
<evidence type="ECO:0000313" key="3">
    <source>
        <dbReference type="Proteomes" id="UP000542405"/>
    </source>
</evidence>
<accession>A0A848NHB9</accession>
<dbReference type="Proteomes" id="UP000542405">
    <property type="component" value="Unassembled WGS sequence"/>
</dbReference>
<name>A0A848NHB9_9BURK</name>
<keyword evidence="1" id="KW-1133">Transmembrane helix</keyword>
<dbReference type="RefSeq" id="WP_169535904.1">
    <property type="nucleotide sequence ID" value="NZ_JABBZE010000019.1"/>
</dbReference>
<feature type="transmembrane region" description="Helical" evidence="1">
    <location>
        <begin position="67"/>
        <end position="86"/>
    </location>
</feature>
<organism evidence="2 3">
    <name type="scientific">Achromobacter ruhlandii</name>
    <dbReference type="NCBI Taxonomy" id="72557"/>
    <lineage>
        <taxon>Bacteria</taxon>
        <taxon>Pseudomonadati</taxon>
        <taxon>Pseudomonadota</taxon>
        <taxon>Betaproteobacteria</taxon>
        <taxon>Burkholderiales</taxon>
        <taxon>Alcaligenaceae</taxon>
        <taxon>Achromobacter</taxon>
    </lineage>
</organism>
<comment type="caution">
    <text evidence="2">The sequence shown here is derived from an EMBL/GenBank/DDBJ whole genome shotgun (WGS) entry which is preliminary data.</text>
</comment>
<keyword evidence="1" id="KW-0812">Transmembrane</keyword>
<keyword evidence="1" id="KW-0472">Membrane</keyword>
<gene>
    <name evidence="2" type="ORF">HGQ98_04005</name>
</gene>
<reference evidence="2 3" key="1">
    <citation type="submission" date="2020-04" db="EMBL/GenBank/DDBJ databases">
        <title>Achromobacter ruhlandii genome sequencing and assembly.</title>
        <authorList>
            <person name="Martins R.C.R."/>
            <person name="Perdigao-Neto L.V."/>
            <person name="Levin A.S.S."/>
            <person name="Costa S.F."/>
        </authorList>
    </citation>
    <scope>NUCLEOTIDE SEQUENCE [LARGE SCALE GENOMIC DNA]</scope>
    <source>
        <strain evidence="2 3">9035ralo</strain>
    </source>
</reference>
<sequence length="89" mass="9308">MPSPTFLLTLPKGHVPLGPSKADCEELAATFDPTTAPRDQQLKYAACVPVLYPKPAAPANPNDNPGLQAVAVMIIIGFAVLLAVLATEK</sequence>
<protein>
    <submittedName>
        <fullName evidence="2">Uncharacterized protein</fullName>
    </submittedName>
</protein>
<proteinExistence type="predicted"/>
<dbReference type="AlphaFoldDB" id="A0A848NHB9"/>
<evidence type="ECO:0000313" key="2">
    <source>
        <dbReference type="EMBL" id="NMU89045.1"/>
    </source>
</evidence>